<evidence type="ECO:0000313" key="1">
    <source>
        <dbReference type="EMBL" id="KEH19722.1"/>
    </source>
</evidence>
<evidence type="ECO:0000313" key="2">
    <source>
        <dbReference type="EnsemblPlants" id="KEH19722"/>
    </source>
</evidence>
<accession>A0A072TQN6</accession>
<dbReference type="EMBL" id="CM001224">
    <property type="protein sequence ID" value="KEH19722.1"/>
    <property type="molecule type" value="Genomic_DNA"/>
</dbReference>
<reference evidence="1 3" key="1">
    <citation type="journal article" date="2011" name="Nature">
        <title>The Medicago genome provides insight into the evolution of rhizobial symbioses.</title>
        <authorList>
            <person name="Young N.D."/>
            <person name="Debelle F."/>
            <person name="Oldroyd G.E."/>
            <person name="Geurts R."/>
            <person name="Cannon S.B."/>
            <person name="Udvardi M.K."/>
            <person name="Benedito V.A."/>
            <person name="Mayer K.F."/>
            <person name="Gouzy J."/>
            <person name="Schoof H."/>
            <person name="Van de Peer Y."/>
            <person name="Proost S."/>
            <person name="Cook D.R."/>
            <person name="Meyers B.C."/>
            <person name="Spannagl M."/>
            <person name="Cheung F."/>
            <person name="De Mita S."/>
            <person name="Krishnakumar V."/>
            <person name="Gundlach H."/>
            <person name="Zhou S."/>
            <person name="Mudge J."/>
            <person name="Bharti A.K."/>
            <person name="Murray J.D."/>
            <person name="Naoumkina M.A."/>
            <person name="Rosen B."/>
            <person name="Silverstein K.A."/>
            <person name="Tang H."/>
            <person name="Rombauts S."/>
            <person name="Zhao P.X."/>
            <person name="Zhou P."/>
            <person name="Barbe V."/>
            <person name="Bardou P."/>
            <person name="Bechner M."/>
            <person name="Bellec A."/>
            <person name="Berger A."/>
            <person name="Berges H."/>
            <person name="Bidwell S."/>
            <person name="Bisseling T."/>
            <person name="Choisne N."/>
            <person name="Couloux A."/>
            <person name="Denny R."/>
            <person name="Deshpande S."/>
            <person name="Dai X."/>
            <person name="Doyle J.J."/>
            <person name="Dudez A.M."/>
            <person name="Farmer A.D."/>
            <person name="Fouteau S."/>
            <person name="Franken C."/>
            <person name="Gibelin C."/>
            <person name="Gish J."/>
            <person name="Goldstein S."/>
            <person name="Gonzalez A.J."/>
            <person name="Green P.J."/>
            <person name="Hallab A."/>
            <person name="Hartog M."/>
            <person name="Hua A."/>
            <person name="Humphray S.J."/>
            <person name="Jeong D.H."/>
            <person name="Jing Y."/>
            <person name="Jocker A."/>
            <person name="Kenton S.M."/>
            <person name="Kim D.J."/>
            <person name="Klee K."/>
            <person name="Lai H."/>
            <person name="Lang C."/>
            <person name="Lin S."/>
            <person name="Macmil S.L."/>
            <person name="Magdelenat G."/>
            <person name="Matthews L."/>
            <person name="McCorrison J."/>
            <person name="Monaghan E.L."/>
            <person name="Mun J.H."/>
            <person name="Najar F.Z."/>
            <person name="Nicholson C."/>
            <person name="Noirot C."/>
            <person name="O'Bleness M."/>
            <person name="Paule C.R."/>
            <person name="Poulain J."/>
            <person name="Prion F."/>
            <person name="Qin B."/>
            <person name="Qu C."/>
            <person name="Retzel E.F."/>
            <person name="Riddle C."/>
            <person name="Sallet E."/>
            <person name="Samain S."/>
            <person name="Samson N."/>
            <person name="Sanders I."/>
            <person name="Saurat O."/>
            <person name="Scarpelli C."/>
            <person name="Schiex T."/>
            <person name="Segurens B."/>
            <person name="Severin A.J."/>
            <person name="Sherrier D.J."/>
            <person name="Shi R."/>
            <person name="Sims S."/>
            <person name="Singer S.R."/>
            <person name="Sinharoy S."/>
            <person name="Sterck L."/>
            <person name="Viollet A."/>
            <person name="Wang B.B."/>
            <person name="Wang K."/>
            <person name="Wang M."/>
            <person name="Wang X."/>
            <person name="Warfsmann J."/>
            <person name="Weissenbach J."/>
            <person name="White D.D."/>
            <person name="White J.D."/>
            <person name="Wiley G.B."/>
            <person name="Wincker P."/>
            <person name="Xing Y."/>
            <person name="Yang L."/>
            <person name="Yao Z."/>
            <person name="Ying F."/>
            <person name="Zhai J."/>
            <person name="Zhou L."/>
            <person name="Zuber A."/>
            <person name="Denarie J."/>
            <person name="Dixon R.A."/>
            <person name="May G.D."/>
            <person name="Schwartz D.C."/>
            <person name="Rogers J."/>
            <person name="Quetier F."/>
            <person name="Town C.D."/>
            <person name="Roe B.A."/>
        </authorList>
    </citation>
    <scope>NUCLEOTIDE SEQUENCE [LARGE SCALE GENOMIC DNA]</scope>
    <source>
        <strain evidence="1">A17</strain>
        <strain evidence="2 3">cv. Jemalong A17</strain>
    </source>
</reference>
<dbReference type="HOGENOM" id="CLU_1706944_0_0_1"/>
<reference evidence="2" key="3">
    <citation type="submission" date="2015-04" db="UniProtKB">
        <authorList>
            <consortium name="EnsemblPlants"/>
        </authorList>
    </citation>
    <scope>IDENTIFICATION</scope>
    <source>
        <strain evidence="2">cv. Jemalong A17</strain>
    </source>
</reference>
<dbReference type="Proteomes" id="UP000002051">
    <property type="component" value="Chromosome 8"/>
</dbReference>
<gene>
    <name evidence="1" type="ordered locus">MTR_8g467250</name>
</gene>
<sequence length="154" mass="17557">MATGVLALAETIAHTFNDSESYRFKPRAKHQSSKAEDLYPPLVLSTSAIQQINLVQNDEKHSSTFVNEYTCMNGTPFDKHAEFNRVEKSYRDHNHDKVPKPFGDPPFPTASAESVATIFDENPQIQIQSWEENPCGFSRNYLSIFNPIYKIYNP</sequence>
<protein>
    <submittedName>
        <fullName evidence="1 2">Uncharacterized protein</fullName>
    </submittedName>
</protein>
<dbReference type="AlphaFoldDB" id="A0A072TQN6"/>
<proteinExistence type="predicted"/>
<keyword evidence="3" id="KW-1185">Reference proteome</keyword>
<name>A0A072TQN6_MEDTR</name>
<dbReference type="EnsemblPlants" id="KEH19722">
    <property type="protein sequence ID" value="KEH19722"/>
    <property type="gene ID" value="MTR_8g467250"/>
</dbReference>
<reference evidence="1 3" key="2">
    <citation type="journal article" date="2014" name="BMC Genomics">
        <title>An improved genome release (version Mt4.0) for the model legume Medicago truncatula.</title>
        <authorList>
            <person name="Tang H."/>
            <person name="Krishnakumar V."/>
            <person name="Bidwell S."/>
            <person name="Rosen B."/>
            <person name="Chan A."/>
            <person name="Zhou S."/>
            <person name="Gentzbittel L."/>
            <person name="Childs K.L."/>
            <person name="Yandell M."/>
            <person name="Gundlach H."/>
            <person name="Mayer K.F."/>
            <person name="Schwartz D.C."/>
            <person name="Town C.D."/>
        </authorList>
    </citation>
    <scope>GENOME REANNOTATION</scope>
    <source>
        <strain evidence="1">A17</strain>
        <strain evidence="2 3">cv. Jemalong A17</strain>
    </source>
</reference>
<organism evidence="1 3">
    <name type="scientific">Medicago truncatula</name>
    <name type="common">Barrel medic</name>
    <name type="synonym">Medicago tribuloides</name>
    <dbReference type="NCBI Taxonomy" id="3880"/>
    <lineage>
        <taxon>Eukaryota</taxon>
        <taxon>Viridiplantae</taxon>
        <taxon>Streptophyta</taxon>
        <taxon>Embryophyta</taxon>
        <taxon>Tracheophyta</taxon>
        <taxon>Spermatophyta</taxon>
        <taxon>Magnoliopsida</taxon>
        <taxon>eudicotyledons</taxon>
        <taxon>Gunneridae</taxon>
        <taxon>Pentapetalae</taxon>
        <taxon>rosids</taxon>
        <taxon>fabids</taxon>
        <taxon>Fabales</taxon>
        <taxon>Fabaceae</taxon>
        <taxon>Papilionoideae</taxon>
        <taxon>50 kb inversion clade</taxon>
        <taxon>NPAAA clade</taxon>
        <taxon>Hologalegina</taxon>
        <taxon>IRL clade</taxon>
        <taxon>Trifolieae</taxon>
        <taxon>Medicago</taxon>
    </lineage>
</organism>
<evidence type="ECO:0000313" key="3">
    <source>
        <dbReference type="Proteomes" id="UP000002051"/>
    </source>
</evidence>